<name>A0A0K1EU72_CHOCO</name>
<dbReference type="EMBL" id="CP012159">
    <property type="protein sequence ID" value="AKT44173.1"/>
    <property type="molecule type" value="Genomic_DNA"/>
</dbReference>
<evidence type="ECO:0000256" key="1">
    <source>
        <dbReference type="SAM" id="Coils"/>
    </source>
</evidence>
<feature type="compositionally biased region" description="Basic and acidic residues" evidence="2">
    <location>
        <begin position="338"/>
        <end position="352"/>
    </location>
</feature>
<dbReference type="PROSITE" id="PS51257">
    <property type="entry name" value="PROKAR_LIPOPROTEIN"/>
    <property type="match status" value="1"/>
</dbReference>
<feature type="region of interest" description="Disordered" evidence="2">
    <location>
        <begin position="288"/>
        <end position="312"/>
    </location>
</feature>
<sequence length="420" mass="45428">MLVPSRLALVFGAALLVACGGGGGSAPDAGVQEEEHQPLVRFESYVYVEPGASDFVIVERVRQQVLSVFPALRQAHVLVSKREVPGVKTEVFEREAVEVVDTALDAHRTAMRVRYRYLTRADVSRTVEGREQLELAVLHRTRGPDARRIVRECTALDPEDRRSQGTIALDFNATLAGCKKAIQEEQGAIDTARAKLTQEGVEKIPIEELNRLYLPVKVVLESPPTGAPLGTFPRYEAFGEAQAAEMAQAQAAQTQAAQAQAAQAQAAQAQAAQAAQAAQLAQAAQQAPSGYEGSRAGGMGGPSKDVDPWSGPMEHERAVAPVEPQGHALGASAIERLSHRDESDDMPREPAPPREPGMSVPRAPAPPGPPRSVRHEETMGERFESIFDQLFQARFLAVWASLLLMIPVLMGERKKKPTPE</sequence>
<evidence type="ECO:0000313" key="4">
    <source>
        <dbReference type="EMBL" id="AKT44173.1"/>
    </source>
</evidence>
<evidence type="ECO:0000256" key="3">
    <source>
        <dbReference type="SAM" id="SignalP"/>
    </source>
</evidence>
<keyword evidence="1" id="KW-0175">Coiled coil</keyword>
<evidence type="ECO:0000256" key="2">
    <source>
        <dbReference type="SAM" id="MobiDB-lite"/>
    </source>
</evidence>
<dbReference type="AlphaFoldDB" id="A0A0K1EU72"/>
<gene>
    <name evidence="4" type="ORF">CMC5_084130</name>
</gene>
<organism evidence="4 5">
    <name type="scientific">Chondromyces crocatus</name>
    <dbReference type="NCBI Taxonomy" id="52"/>
    <lineage>
        <taxon>Bacteria</taxon>
        <taxon>Pseudomonadati</taxon>
        <taxon>Myxococcota</taxon>
        <taxon>Polyangia</taxon>
        <taxon>Polyangiales</taxon>
        <taxon>Polyangiaceae</taxon>
        <taxon>Chondromyces</taxon>
    </lineage>
</organism>
<feature type="coiled-coil region" evidence="1">
    <location>
        <begin position="252"/>
        <end position="284"/>
    </location>
</feature>
<evidence type="ECO:0000313" key="5">
    <source>
        <dbReference type="Proteomes" id="UP000067626"/>
    </source>
</evidence>
<keyword evidence="3" id="KW-0732">Signal</keyword>
<dbReference type="Proteomes" id="UP000067626">
    <property type="component" value="Chromosome"/>
</dbReference>
<evidence type="ECO:0008006" key="6">
    <source>
        <dbReference type="Google" id="ProtNLM"/>
    </source>
</evidence>
<proteinExistence type="predicted"/>
<feature type="chain" id="PRO_5005460008" description="Band 7 domain-containing protein" evidence="3">
    <location>
        <begin position="21"/>
        <end position="420"/>
    </location>
</feature>
<dbReference type="RefSeq" id="WP_050435552.1">
    <property type="nucleotide sequence ID" value="NZ_CP012159.1"/>
</dbReference>
<keyword evidence="5" id="KW-1185">Reference proteome</keyword>
<feature type="signal peptide" evidence="3">
    <location>
        <begin position="1"/>
        <end position="20"/>
    </location>
</feature>
<protein>
    <recommendedName>
        <fullName evidence="6">Band 7 domain-containing protein</fullName>
    </recommendedName>
</protein>
<dbReference type="KEGG" id="ccro:CMC5_084130"/>
<dbReference type="STRING" id="52.CMC5_084130"/>
<feature type="region of interest" description="Disordered" evidence="2">
    <location>
        <begin position="338"/>
        <end position="373"/>
    </location>
</feature>
<reference evidence="4 5" key="1">
    <citation type="submission" date="2015-07" db="EMBL/GenBank/DDBJ databases">
        <title>Genome analysis of myxobacterium Chondromyces crocatus Cm c5 reveals a high potential for natural compound synthesis and the genetic basis for the loss of fruiting body formation.</title>
        <authorList>
            <person name="Zaburannyi N."/>
            <person name="Bunk B."/>
            <person name="Maier J."/>
            <person name="Overmann J."/>
            <person name="Mueller R."/>
        </authorList>
    </citation>
    <scope>NUCLEOTIDE SEQUENCE [LARGE SCALE GENOMIC DNA]</scope>
    <source>
        <strain evidence="4 5">Cm c5</strain>
    </source>
</reference>
<accession>A0A0K1EU72</accession>